<sequence>MSSCGTKAKAIMVVLVGLFGLLCVGFAVSVTEKYRVQKERVHALERQLGAGRKEVLKVPELMENLDKVELAKKETEEKFTTCASEKEGLTTKVAELQKEVDTFGAIKAAVGVQLSGLQNTIQEQQNRLNTIEEERARLTQQIASLEEESKKGTEKSDLQVADMKRSQEDLKNQLMYSNEAKKLAEQELAEKRKNVEELQKAKEVLEQELAKIKEQGPSTTPQTSPSQTPSTTEQPHFPLMDSSAAEDLDKAFALLRERVTSPTMSLSEVSILLSRMENALKNLK</sequence>
<feature type="region of interest" description="Disordered" evidence="2">
    <location>
        <begin position="212"/>
        <end position="244"/>
    </location>
</feature>
<protein>
    <submittedName>
        <fullName evidence="3">Uncharacterized protein</fullName>
    </submittedName>
</protein>
<evidence type="ECO:0000313" key="4">
    <source>
        <dbReference type="Proteomes" id="UP000319783"/>
    </source>
</evidence>
<dbReference type="EMBL" id="SULG01000023">
    <property type="protein sequence ID" value="TLD42283.1"/>
    <property type="molecule type" value="Genomic_DNA"/>
</dbReference>
<accession>A0A533QC33</accession>
<gene>
    <name evidence="3" type="ORF">JETT_1398</name>
</gene>
<evidence type="ECO:0000313" key="3">
    <source>
        <dbReference type="EMBL" id="TLD42283.1"/>
    </source>
</evidence>
<organism evidence="3 4">
    <name type="scientific">Candidatus Jettenia ecosi</name>
    <dbReference type="NCBI Taxonomy" id="2494326"/>
    <lineage>
        <taxon>Bacteria</taxon>
        <taxon>Pseudomonadati</taxon>
        <taxon>Planctomycetota</taxon>
        <taxon>Candidatus Brocadiia</taxon>
        <taxon>Candidatus Brocadiales</taxon>
        <taxon>Candidatus Brocadiaceae</taxon>
        <taxon>Candidatus Jettenia</taxon>
    </lineage>
</organism>
<comment type="caution">
    <text evidence="3">The sequence shown here is derived from an EMBL/GenBank/DDBJ whole genome shotgun (WGS) entry which is preliminary data.</text>
</comment>
<feature type="compositionally biased region" description="Low complexity" evidence="2">
    <location>
        <begin position="217"/>
        <end position="232"/>
    </location>
</feature>
<evidence type="ECO:0000256" key="2">
    <source>
        <dbReference type="SAM" id="MobiDB-lite"/>
    </source>
</evidence>
<feature type="coiled-coil region" evidence="1">
    <location>
        <begin position="114"/>
        <end position="155"/>
    </location>
</feature>
<proteinExistence type="predicted"/>
<evidence type="ECO:0000256" key="1">
    <source>
        <dbReference type="SAM" id="Coils"/>
    </source>
</evidence>
<reference evidence="3 4" key="1">
    <citation type="submission" date="2019-04" db="EMBL/GenBank/DDBJ databases">
        <title>Genome of a novel bacterium Candidatus Jettenia ecosi reconstructed from metagenome of an anammox bioreactor.</title>
        <authorList>
            <person name="Mardanov A.V."/>
            <person name="Beletsky A.V."/>
            <person name="Ravin N.V."/>
            <person name="Botchkova E.A."/>
            <person name="Litti Y.V."/>
            <person name="Nozhevnikova A.N."/>
        </authorList>
    </citation>
    <scope>NUCLEOTIDE SEQUENCE [LARGE SCALE GENOMIC DNA]</scope>
    <source>
        <strain evidence="3">J2</strain>
    </source>
</reference>
<dbReference type="Proteomes" id="UP000319783">
    <property type="component" value="Unassembled WGS sequence"/>
</dbReference>
<name>A0A533QC33_9BACT</name>
<keyword evidence="1" id="KW-0175">Coiled coil</keyword>
<dbReference type="AlphaFoldDB" id="A0A533QC33"/>
<dbReference type="SUPFAM" id="SSF90257">
    <property type="entry name" value="Myosin rod fragments"/>
    <property type="match status" value="1"/>
</dbReference>